<comment type="similarity">
    <text evidence="1">Belongs to the UPF0751 family.</text>
</comment>
<organism evidence="2 3">
    <name type="scientific">Variovorax paradoxus</name>
    <dbReference type="NCBI Taxonomy" id="34073"/>
    <lineage>
        <taxon>Bacteria</taxon>
        <taxon>Pseudomonadati</taxon>
        <taxon>Pseudomonadota</taxon>
        <taxon>Betaproteobacteria</taxon>
        <taxon>Burkholderiales</taxon>
        <taxon>Comamonadaceae</taxon>
        <taxon>Variovorax</taxon>
    </lineage>
</organism>
<evidence type="ECO:0000313" key="2">
    <source>
        <dbReference type="EMBL" id="PZQ71581.1"/>
    </source>
</evidence>
<evidence type="ECO:0000256" key="1">
    <source>
        <dbReference type="ARBA" id="ARBA00007189"/>
    </source>
</evidence>
<sequence length="205" mass="21833">MQEHTVLLRAYARAQERCSRLLAGQAARIAQLEAQVVRLRGALVLRDSAAAMVRDALSPHAAAGLTLSKRLLGLLQAGRRRVVAPQPAAGVLSSDLRRKAVLCVGEAGGDSGLARQLVEIAGGHYLHHAGDVLEEADQALLDASLRAADLVICQTGCLSHGAFWRVQDHCRRTGKPCVLVGQEATQPLHFMRRAVAAADSEEIGC</sequence>
<gene>
    <name evidence="2" type="ORF">DI563_17300</name>
</gene>
<accession>A0A2W5PZY1</accession>
<dbReference type="InterPro" id="IPR016772">
    <property type="entry name" value="UCP020408"/>
</dbReference>
<dbReference type="AlphaFoldDB" id="A0A2W5PZY1"/>
<name>A0A2W5PZY1_VARPD</name>
<dbReference type="Pfam" id="PF10087">
    <property type="entry name" value="DUF2325"/>
    <property type="match status" value="1"/>
</dbReference>
<evidence type="ECO:0000313" key="3">
    <source>
        <dbReference type="Proteomes" id="UP000249135"/>
    </source>
</evidence>
<comment type="caution">
    <text evidence="2">The sequence shown here is derived from an EMBL/GenBank/DDBJ whole genome shotgun (WGS) entry which is preliminary data.</text>
</comment>
<protein>
    <submittedName>
        <fullName evidence="2">DUF2325 domain-containing protein</fullName>
    </submittedName>
</protein>
<proteinExistence type="inferred from homology"/>
<reference evidence="2 3" key="1">
    <citation type="submission" date="2017-08" db="EMBL/GenBank/DDBJ databases">
        <title>Infants hospitalized years apart are colonized by the same room-sourced microbial strains.</title>
        <authorList>
            <person name="Brooks B."/>
            <person name="Olm M.R."/>
            <person name="Firek B.A."/>
            <person name="Baker R."/>
            <person name="Thomas B.C."/>
            <person name="Morowitz M.J."/>
            <person name="Banfield J.F."/>
        </authorList>
    </citation>
    <scope>NUCLEOTIDE SEQUENCE [LARGE SCALE GENOMIC DNA]</scope>
    <source>
        <strain evidence="2">S2_005_003_R2_41</strain>
    </source>
</reference>
<dbReference type="Proteomes" id="UP000249135">
    <property type="component" value="Unassembled WGS sequence"/>
</dbReference>
<dbReference type="EMBL" id="QFPP01000239">
    <property type="protein sequence ID" value="PZQ71581.1"/>
    <property type="molecule type" value="Genomic_DNA"/>
</dbReference>